<dbReference type="EMBL" id="CATQJL010000305">
    <property type="protein sequence ID" value="CAJ0602450.1"/>
    <property type="molecule type" value="Genomic_DNA"/>
</dbReference>
<reference evidence="2" key="1">
    <citation type="submission" date="2023-07" db="EMBL/GenBank/DDBJ databases">
        <authorList>
            <consortium name="CYATHOMIX"/>
        </authorList>
    </citation>
    <scope>NUCLEOTIDE SEQUENCE</scope>
    <source>
        <strain evidence="2">N/A</strain>
    </source>
</reference>
<protein>
    <submittedName>
        <fullName evidence="2">Uncharacterized protein</fullName>
    </submittedName>
</protein>
<comment type="caution">
    <text evidence="2">The sequence shown here is derived from an EMBL/GenBank/DDBJ whole genome shotgun (WGS) entry which is preliminary data.</text>
</comment>
<feature type="signal peptide" evidence="1">
    <location>
        <begin position="1"/>
        <end position="20"/>
    </location>
</feature>
<sequence length="188" mass="21240">MAAAISLTILLLMFVNTIQAKNLMELYAYCYSNAEDMASLKRGETPTPEKLPEWCITMRNDVAPCIIEKFPMTDDGSIASRGNVLLTFYKIAKDERILTHVKLYHYGCLYNSWHNYLADDECYKQMLSQCVRGNQSCYYVPCGGGDEKHKVYKVLSSADKESEPPKSSACGVIRYLVTISLMALLYVV</sequence>
<gene>
    <name evidence="2" type="ORF">CYNAS_LOCUS14433</name>
</gene>
<evidence type="ECO:0000313" key="3">
    <source>
        <dbReference type="Proteomes" id="UP001176961"/>
    </source>
</evidence>
<evidence type="ECO:0000256" key="1">
    <source>
        <dbReference type="SAM" id="SignalP"/>
    </source>
</evidence>
<dbReference type="Proteomes" id="UP001176961">
    <property type="component" value="Unassembled WGS sequence"/>
</dbReference>
<evidence type="ECO:0000313" key="2">
    <source>
        <dbReference type="EMBL" id="CAJ0602450.1"/>
    </source>
</evidence>
<organism evidence="2 3">
    <name type="scientific">Cylicocyclus nassatus</name>
    <name type="common">Nematode worm</name>
    <dbReference type="NCBI Taxonomy" id="53992"/>
    <lineage>
        <taxon>Eukaryota</taxon>
        <taxon>Metazoa</taxon>
        <taxon>Ecdysozoa</taxon>
        <taxon>Nematoda</taxon>
        <taxon>Chromadorea</taxon>
        <taxon>Rhabditida</taxon>
        <taxon>Rhabditina</taxon>
        <taxon>Rhabditomorpha</taxon>
        <taxon>Strongyloidea</taxon>
        <taxon>Strongylidae</taxon>
        <taxon>Cylicocyclus</taxon>
    </lineage>
</organism>
<dbReference type="AlphaFoldDB" id="A0AA36M9I6"/>
<name>A0AA36M9I6_CYLNA</name>
<proteinExistence type="predicted"/>
<keyword evidence="3" id="KW-1185">Reference proteome</keyword>
<feature type="chain" id="PRO_5041296591" evidence="1">
    <location>
        <begin position="21"/>
        <end position="188"/>
    </location>
</feature>
<accession>A0AA36M9I6</accession>
<keyword evidence="1" id="KW-0732">Signal</keyword>